<organism evidence="1 2">
    <name type="scientific">Liparis tanakae</name>
    <name type="common">Tanaka's snailfish</name>
    <dbReference type="NCBI Taxonomy" id="230148"/>
    <lineage>
        <taxon>Eukaryota</taxon>
        <taxon>Metazoa</taxon>
        <taxon>Chordata</taxon>
        <taxon>Craniata</taxon>
        <taxon>Vertebrata</taxon>
        <taxon>Euteleostomi</taxon>
        <taxon>Actinopterygii</taxon>
        <taxon>Neopterygii</taxon>
        <taxon>Teleostei</taxon>
        <taxon>Neoteleostei</taxon>
        <taxon>Acanthomorphata</taxon>
        <taxon>Eupercaria</taxon>
        <taxon>Perciformes</taxon>
        <taxon>Cottioidei</taxon>
        <taxon>Cottales</taxon>
        <taxon>Liparidae</taxon>
        <taxon>Liparis</taxon>
    </lineage>
</organism>
<evidence type="ECO:0000313" key="1">
    <source>
        <dbReference type="EMBL" id="TNN80648.1"/>
    </source>
</evidence>
<dbReference type="EMBL" id="SRLO01000053">
    <property type="protein sequence ID" value="TNN80648.1"/>
    <property type="molecule type" value="Genomic_DNA"/>
</dbReference>
<reference evidence="1 2" key="1">
    <citation type="submission" date="2019-03" db="EMBL/GenBank/DDBJ databases">
        <title>First draft genome of Liparis tanakae, snailfish: a comprehensive survey of snailfish specific genes.</title>
        <authorList>
            <person name="Kim W."/>
            <person name="Song I."/>
            <person name="Jeong J.-H."/>
            <person name="Kim D."/>
            <person name="Kim S."/>
            <person name="Ryu S."/>
            <person name="Song J.Y."/>
            <person name="Lee S.K."/>
        </authorList>
    </citation>
    <scope>NUCLEOTIDE SEQUENCE [LARGE SCALE GENOMIC DNA]</scope>
    <source>
        <tissue evidence="1">Muscle</tissue>
    </source>
</reference>
<keyword evidence="2" id="KW-1185">Reference proteome</keyword>
<comment type="caution">
    <text evidence="1">The sequence shown here is derived from an EMBL/GenBank/DDBJ whole genome shotgun (WGS) entry which is preliminary data.</text>
</comment>
<proteinExistence type="predicted"/>
<evidence type="ECO:0000313" key="2">
    <source>
        <dbReference type="Proteomes" id="UP000314294"/>
    </source>
</evidence>
<protein>
    <submittedName>
        <fullName evidence="1">Uncharacterized protein</fullName>
    </submittedName>
</protein>
<accession>A0A4Z2ISS4</accession>
<dbReference type="AlphaFoldDB" id="A0A4Z2ISS4"/>
<dbReference type="Proteomes" id="UP000314294">
    <property type="component" value="Unassembled WGS sequence"/>
</dbReference>
<gene>
    <name evidence="1" type="ORF">EYF80_009156</name>
</gene>
<sequence length="194" mass="21941">MVPTGVDEVQTVQSSISSQEEEALGSLLLQRESDRASSREEPLNEGWAFDGVSSGVFMTRQRQQLRQPIEVVGILLDFDALLDFRLAVLIVALRAVVYRLQKGRLILLHHSFTEDVPSQVDLGGPQSLQFGQRFPKCWGYVAKVVWVSYFSVLGYGVRSLHHLHVKVGVMKREEQRRVWHLQDCSFPSLILGPL</sequence>
<name>A0A4Z2ISS4_9TELE</name>